<name>A0ACC3SG04_9PEZI</name>
<comment type="caution">
    <text evidence="1">The sequence shown here is derived from an EMBL/GenBank/DDBJ whole genome shotgun (WGS) entry which is preliminary data.</text>
</comment>
<reference evidence="1" key="1">
    <citation type="submission" date="2024-02" db="EMBL/GenBank/DDBJ databases">
        <title>Metagenome Assembled Genome of Zalaria obscura JY119.</title>
        <authorList>
            <person name="Vighnesh L."/>
            <person name="Jagadeeshwari U."/>
            <person name="Venkata Ramana C."/>
            <person name="Sasikala C."/>
        </authorList>
    </citation>
    <scope>NUCLEOTIDE SEQUENCE</scope>
    <source>
        <strain evidence="1">JY119</strain>
    </source>
</reference>
<protein>
    <submittedName>
        <fullName evidence="1">Uncharacterized protein</fullName>
    </submittedName>
</protein>
<evidence type="ECO:0000313" key="2">
    <source>
        <dbReference type="Proteomes" id="UP001320706"/>
    </source>
</evidence>
<proteinExistence type="predicted"/>
<gene>
    <name evidence="1" type="ORF">M8818_003697</name>
</gene>
<dbReference type="EMBL" id="JAMKPW020000016">
    <property type="protein sequence ID" value="KAK8210209.1"/>
    <property type="molecule type" value="Genomic_DNA"/>
</dbReference>
<dbReference type="Proteomes" id="UP001320706">
    <property type="component" value="Unassembled WGS sequence"/>
</dbReference>
<keyword evidence="2" id="KW-1185">Reference proteome</keyword>
<organism evidence="1 2">
    <name type="scientific">Zalaria obscura</name>
    <dbReference type="NCBI Taxonomy" id="2024903"/>
    <lineage>
        <taxon>Eukaryota</taxon>
        <taxon>Fungi</taxon>
        <taxon>Dikarya</taxon>
        <taxon>Ascomycota</taxon>
        <taxon>Pezizomycotina</taxon>
        <taxon>Dothideomycetes</taxon>
        <taxon>Dothideomycetidae</taxon>
        <taxon>Dothideales</taxon>
        <taxon>Zalariaceae</taxon>
        <taxon>Zalaria</taxon>
    </lineage>
</organism>
<sequence>MEIRSLSPKHSGFDLLVLTHHHVAADQPNLRFGMKSAAHERRDVLCHLARAQDSRVEEAADGGVALLVWRVSSISDPNWYASQGRDMIMQRKIQTKGFRARMGSLSGTL</sequence>
<evidence type="ECO:0000313" key="1">
    <source>
        <dbReference type="EMBL" id="KAK8210209.1"/>
    </source>
</evidence>
<accession>A0ACC3SG04</accession>